<evidence type="ECO:0000313" key="1">
    <source>
        <dbReference type="EMBL" id="KAF9996124.1"/>
    </source>
</evidence>
<accession>A0A9P6MFF6</accession>
<protein>
    <submittedName>
        <fullName evidence="1">Uncharacterized protein</fullName>
    </submittedName>
</protein>
<proteinExistence type="predicted"/>
<dbReference type="Proteomes" id="UP000703661">
    <property type="component" value="Unassembled WGS sequence"/>
</dbReference>
<evidence type="ECO:0000313" key="2">
    <source>
        <dbReference type="Proteomes" id="UP000703661"/>
    </source>
</evidence>
<name>A0A9P6MFF6_9FUNG</name>
<comment type="caution">
    <text evidence="1">The sequence shown here is derived from an EMBL/GenBank/DDBJ whole genome shotgun (WGS) entry which is preliminary data.</text>
</comment>
<feature type="non-terminal residue" evidence="1">
    <location>
        <position position="69"/>
    </location>
</feature>
<organism evidence="1 2">
    <name type="scientific">Entomortierella chlamydospora</name>
    <dbReference type="NCBI Taxonomy" id="101097"/>
    <lineage>
        <taxon>Eukaryota</taxon>
        <taxon>Fungi</taxon>
        <taxon>Fungi incertae sedis</taxon>
        <taxon>Mucoromycota</taxon>
        <taxon>Mortierellomycotina</taxon>
        <taxon>Mortierellomycetes</taxon>
        <taxon>Mortierellales</taxon>
        <taxon>Mortierellaceae</taxon>
        <taxon>Entomortierella</taxon>
    </lineage>
</organism>
<reference evidence="1" key="1">
    <citation type="journal article" date="2020" name="Fungal Divers.">
        <title>Resolving the Mortierellaceae phylogeny through synthesis of multi-gene phylogenetics and phylogenomics.</title>
        <authorList>
            <person name="Vandepol N."/>
            <person name="Liber J."/>
            <person name="Desiro A."/>
            <person name="Na H."/>
            <person name="Kennedy M."/>
            <person name="Barry K."/>
            <person name="Grigoriev I.V."/>
            <person name="Miller A.N."/>
            <person name="O'Donnell K."/>
            <person name="Stajich J.E."/>
            <person name="Bonito G."/>
        </authorList>
    </citation>
    <scope>NUCLEOTIDE SEQUENCE</scope>
    <source>
        <strain evidence="1">NRRL 2769</strain>
    </source>
</reference>
<dbReference type="EMBL" id="JAAAID010003734">
    <property type="protein sequence ID" value="KAF9996124.1"/>
    <property type="molecule type" value="Genomic_DNA"/>
</dbReference>
<gene>
    <name evidence="1" type="ORF">BGZ80_007339</name>
</gene>
<keyword evidence="2" id="KW-1185">Reference proteome</keyword>
<sequence length="69" mass="7442">MDGSGLRVNSTGLWDGLHAVAGPATGLIHITIEEILSTPNGTVAVQALDSTHCKPFYYLVQLFNYIRPT</sequence>
<dbReference type="AlphaFoldDB" id="A0A9P6MFF6"/>